<organism evidence="10 11">
    <name type="scientific">Kineococcus mangrovi</name>
    <dbReference type="NCBI Taxonomy" id="1660183"/>
    <lineage>
        <taxon>Bacteria</taxon>
        <taxon>Bacillati</taxon>
        <taxon>Actinomycetota</taxon>
        <taxon>Actinomycetes</taxon>
        <taxon>Kineosporiales</taxon>
        <taxon>Kineosporiaceae</taxon>
        <taxon>Kineococcus</taxon>
    </lineage>
</organism>
<dbReference type="SUPFAM" id="SSF52540">
    <property type="entry name" value="P-loop containing nucleoside triphosphate hydrolases"/>
    <property type="match status" value="1"/>
</dbReference>
<dbReference type="Pfam" id="PF02224">
    <property type="entry name" value="Cytidylate_kin"/>
    <property type="match status" value="1"/>
</dbReference>
<evidence type="ECO:0000259" key="9">
    <source>
        <dbReference type="Pfam" id="PF02224"/>
    </source>
</evidence>
<evidence type="ECO:0000256" key="5">
    <source>
        <dbReference type="ARBA" id="ARBA00022840"/>
    </source>
</evidence>
<keyword evidence="8" id="KW-0963">Cytoplasm</keyword>
<evidence type="ECO:0000256" key="4">
    <source>
        <dbReference type="ARBA" id="ARBA00022777"/>
    </source>
</evidence>
<dbReference type="InterPro" id="IPR011994">
    <property type="entry name" value="Cytidylate_kinase_dom"/>
</dbReference>
<comment type="subcellular location">
    <subcellularLocation>
        <location evidence="8">Cytoplasm</location>
    </subcellularLocation>
</comment>
<keyword evidence="11" id="KW-1185">Reference proteome</keyword>
<keyword evidence="3 8" id="KW-0547">Nucleotide-binding</keyword>
<dbReference type="EC" id="2.7.4.25" evidence="8"/>
<sequence>MSSTPAARGPVAPPTADREVPVVTTALVVAVDGPSGSGKSSVSRATAASLGLAFLDTGAMYRAVTWAVLEAGVDLSDAAAVAAHVRTVALVVGTDPQAPTVATVVDGAEVDLTDAVRTPRVTANVSAVAAVPAVRQDLVLRQRALIEAACLAPGPGREPGVVAEGRDITTVVAPDADVRVLLTAEESVRLARRARQDLGTADTEALEATRRGVVERDRLDARTTAFTTAADGVVTVDSTTLDFDGTVAAVLEVVGRRVRAGGHA</sequence>
<evidence type="ECO:0000256" key="1">
    <source>
        <dbReference type="ARBA" id="ARBA00009427"/>
    </source>
</evidence>
<dbReference type="CDD" id="cd02020">
    <property type="entry name" value="CMPK"/>
    <property type="match status" value="1"/>
</dbReference>
<keyword evidence="5 8" id="KW-0067">ATP-binding</keyword>
<feature type="domain" description="Cytidylate kinase" evidence="9">
    <location>
        <begin position="29"/>
        <end position="254"/>
    </location>
</feature>
<name>A0ABV4I2G2_9ACTN</name>
<comment type="similarity">
    <text evidence="1 8">Belongs to the cytidylate kinase family. Type 1 subfamily.</text>
</comment>
<gene>
    <name evidence="8 10" type="primary">cmk</name>
    <name evidence="10" type="ORF">AB2L28_11485</name>
</gene>
<keyword evidence="4 8" id="KW-0418">Kinase</keyword>
<evidence type="ECO:0000256" key="7">
    <source>
        <dbReference type="ARBA" id="ARBA00048478"/>
    </source>
</evidence>
<dbReference type="Gene3D" id="3.40.50.300">
    <property type="entry name" value="P-loop containing nucleotide triphosphate hydrolases"/>
    <property type="match status" value="1"/>
</dbReference>
<dbReference type="InterPro" id="IPR003136">
    <property type="entry name" value="Cytidylate_kin"/>
</dbReference>
<protein>
    <recommendedName>
        <fullName evidence="8">Cytidylate kinase</fullName>
        <shortName evidence="8">CK</shortName>
        <ecNumber evidence="8">2.7.4.25</ecNumber>
    </recommendedName>
    <alternativeName>
        <fullName evidence="8">Cytidine monophosphate kinase</fullName>
        <shortName evidence="8">CMP kinase</shortName>
    </alternativeName>
</protein>
<dbReference type="HAMAP" id="MF_00238">
    <property type="entry name" value="Cytidyl_kinase_type1"/>
    <property type="match status" value="1"/>
</dbReference>
<evidence type="ECO:0000313" key="10">
    <source>
        <dbReference type="EMBL" id="MEZ0492857.1"/>
    </source>
</evidence>
<dbReference type="InterPro" id="IPR027417">
    <property type="entry name" value="P-loop_NTPase"/>
</dbReference>
<dbReference type="NCBIfam" id="TIGR00017">
    <property type="entry name" value="cmk"/>
    <property type="match status" value="1"/>
</dbReference>
<comment type="catalytic activity">
    <reaction evidence="6 8">
        <text>dCMP + ATP = dCDP + ADP</text>
        <dbReference type="Rhea" id="RHEA:25094"/>
        <dbReference type="ChEBI" id="CHEBI:30616"/>
        <dbReference type="ChEBI" id="CHEBI:57566"/>
        <dbReference type="ChEBI" id="CHEBI:58593"/>
        <dbReference type="ChEBI" id="CHEBI:456216"/>
        <dbReference type="EC" id="2.7.4.25"/>
    </reaction>
</comment>
<evidence type="ECO:0000256" key="2">
    <source>
        <dbReference type="ARBA" id="ARBA00022679"/>
    </source>
</evidence>
<evidence type="ECO:0000256" key="3">
    <source>
        <dbReference type="ARBA" id="ARBA00022741"/>
    </source>
</evidence>
<evidence type="ECO:0000256" key="8">
    <source>
        <dbReference type="HAMAP-Rule" id="MF_00238"/>
    </source>
</evidence>
<proteinExistence type="inferred from homology"/>
<comment type="caution">
    <text evidence="10">The sequence shown here is derived from an EMBL/GenBank/DDBJ whole genome shotgun (WGS) entry which is preliminary data.</text>
</comment>
<feature type="binding site" evidence="8">
    <location>
        <begin position="33"/>
        <end position="41"/>
    </location>
    <ligand>
        <name>ATP</name>
        <dbReference type="ChEBI" id="CHEBI:30616"/>
    </ligand>
</feature>
<accession>A0ABV4I2G2</accession>
<dbReference type="Proteomes" id="UP001566476">
    <property type="component" value="Unassembled WGS sequence"/>
</dbReference>
<dbReference type="GO" id="GO:0016301">
    <property type="term" value="F:kinase activity"/>
    <property type="evidence" value="ECO:0007669"/>
    <property type="project" value="UniProtKB-KW"/>
</dbReference>
<evidence type="ECO:0000256" key="6">
    <source>
        <dbReference type="ARBA" id="ARBA00047615"/>
    </source>
</evidence>
<keyword evidence="2 8" id="KW-0808">Transferase</keyword>
<reference evidence="10 11" key="1">
    <citation type="submission" date="2024-07" db="EMBL/GenBank/DDBJ databases">
        <authorList>
            <person name="Thanompreechachai J."/>
            <person name="Duangmal K."/>
        </authorList>
    </citation>
    <scope>NUCLEOTIDE SEQUENCE [LARGE SCALE GENOMIC DNA]</scope>
    <source>
        <strain evidence="10 11">TBRC 1896</strain>
    </source>
</reference>
<dbReference type="EMBL" id="JBGGTQ010000005">
    <property type="protein sequence ID" value="MEZ0492857.1"/>
    <property type="molecule type" value="Genomic_DNA"/>
</dbReference>
<evidence type="ECO:0000313" key="11">
    <source>
        <dbReference type="Proteomes" id="UP001566476"/>
    </source>
</evidence>
<comment type="catalytic activity">
    <reaction evidence="7 8">
        <text>CMP + ATP = CDP + ADP</text>
        <dbReference type="Rhea" id="RHEA:11600"/>
        <dbReference type="ChEBI" id="CHEBI:30616"/>
        <dbReference type="ChEBI" id="CHEBI:58069"/>
        <dbReference type="ChEBI" id="CHEBI:60377"/>
        <dbReference type="ChEBI" id="CHEBI:456216"/>
        <dbReference type="EC" id="2.7.4.25"/>
    </reaction>
</comment>
<dbReference type="RefSeq" id="WP_370718924.1">
    <property type="nucleotide sequence ID" value="NZ_JBGGTQ010000005.1"/>
</dbReference>